<feature type="compositionally biased region" description="Low complexity" evidence="10">
    <location>
        <begin position="100"/>
        <end position="114"/>
    </location>
</feature>
<comment type="caution">
    <text evidence="13">The sequence shown here is derived from an EMBL/GenBank/DDBJ whole genome shotgun (WGS) entry which is preliminary data.</text>
</comment>
<dbReference type="Proteomes" id="UP001385951">
    <property type="component" value="Unassembled WGS sequence"/>
</dbReference>
<dbReference type="SMART" id="SM00220">
    <property type="entry name" value="S_TKc"/>
    <property type="match status" value="1"/>
</dbReference>
<feature type="compositionally biased region" description="Polar residues" evidence="10">
    <location>
        <begin position="222"/>
        <end position="233"/>
    </location>
</feature>
<feature type="compositionally biased region" description="Low complexity" evidence="10">
    <location>
        <begin position="1"/>
        <end position="28"/>
    </location>
</feature>
<evidence type="ECO:0000256" key="2">
    <source>
        <dbReference type="ARBA" id="ARBA00012513"/>
    </source>
</evidence>
<feature type="region of interest" description="Disordered" evidence="10">
    <location>
        <begin position="70"/>
        <end position="196"/>
    </location>
</feature>
<dbReference type="SUPFAM" id="SSF56112">
    <property type="entry name" value="Protein kinase-like (PK-like)"/>
    <property type="match status" value="1"/>
</dbReference>
<sequence length="705" mass="76514">MPSSSSRSNGLNGLSANSSPSSPPAQLSTTFVTSSPGPSTPSWKAFLRLGNQSAKKLPSIADLKLDTGALPSESTSATLTPLTPNHSLTPGSFASTDQRSSYNSSNTLSSDYNSGAQSALPASPSTPSYFTPRPGENGIDDHHTANGKSRNKSKADKQRILGRSNHKLPLTAHPSQSSFHPDTHTSNSRSGPLSPKVLGANASRFIRRVASAPNAKGLFSLGSRSTSATTKNGLLSPGEAMPPVPQSDQGADSLESSSSSGASRGRSTRQGRAHSTVGGKTKDRLTNAHATADGPGKVAFRRTYSSHSIKVREVEVSPNSFQKVKMLGRGDVGKVYLVREKKTDKLYAMKVLSKKEMIERKKIKRALTEQEILATANHPFIVTLHHSFQSEQYLYFCMEYCMGGEFFRALQSRPGKCLSEDAARFYAAEVTAALEYLHLMGFIYRDLKPENILLHQSGHIMLSDFDLAKQSNEPGGRPATIHQEENGIPLIDTRSCTADFRTNSFVGTEEYIAPEVIQTSGHTSAVDWWTLGILIYEMIYATTPFKGHERNDTFNNILHIPVHFRDSPKVSQPGRDVITRLLDKDELKRLGSKSGASEVKQHKWFAKINWGLLRNTQPPIVPTASNGIDAVNFRQMRESNSLHLEKQHATHPPPSPKPNGQFKGVAGSSVPGTPGLGADDGLEPPPQEDLFGAFSSMTIHYDGET</sequence>
<keyword evidence="7" id="KW-0067">ATP-binding</keyword>
<dbReference type="PROSITE" id="PS00108">
    <property type="entry name" value="PROTEIN_KINASE_ST"/>
    <property type="match status" value="1"/>
</dbReference>
<evidence type="ECO:0000256" key="9">
    <source>
        <dbReference type="ARBA" id="ARBA00048679"/>
    </source>
</evidence>
<feature type="region of interest" description="Disordered" evidence="10">
    <location>
        <begin position="642"/>
        <end position="691"/>
    </location>
</feature>
<evidence type="ECO:0000256" key="8">
    <source>
        <dbReference type="ARBA" id="ARBA00047899"/>
    </source>
</evidence>
<evidence type="ECO:0000256" key="10">
    <source>
        <dbReference type="SAM" id="MobiDB-lite"/>
    </source>
</evidence>
<proteinExistence type="inferred from homology"/>
<feature type="domain" description="AGC-kinase C-terminal" evidence="12">
    <location>
        <begin position="606"/>
        <end position="705"/>
    </location>
</feature>
<feature type="compositionally biased region" description="Polar residues" evidence="10">
    <location>
        <begin position="173"/>
        <end position="191"/>
    </location>
</feature>
<feature type="region of interest" description="Disordered" evidence="10">
    <location>
        <begin position="217"/>
        <end position="298"/>
    </location>
</feature>
<dbReference type="GO" id="GO:0005524">
    <property type="term" value="F:ATP binding"/>
    <property type="evidence" value="ECO:0007669"/>
    <property type="project" value="UniProtKB-KW"/>
</dbReference>
<dbReference type="InterPro" id="IPR011009">
    <property type="entry name" value="Kinase-like_dom_sf"/>
</dbReference>
<dbReference type="PROSITE" id="PS51285">
    <property type="entry name" value="AGC_KINASE_CTER"/>
    <property type="match status" value="1"/>
</dbReference>
<feature type="compositionally biased region" description="Polar residues" evidence="10">
    <location>
        <begin position="29"/>
        <end position="42"/>
    </location>
</feature>
<evidence type="ECO:0000313" key="14">
    <source>
        <dbReference type="Proteomes" id="UP001385951"/>
    </source>
</evidence>
<dbReference type="InterPro" id="IPR000719">
    <property type="entry name" value="Prot_kinase_dom"/>
</dbReference>
<dbReference type="InterPro" id="IPR008271">
    <property type="entry name" value="Ser/Thr_kinase_AS"/>
</dbReference>
<dbReference type="GO" id="GO:0004674">
    <property type="term" value="F:protein serine/threonine kinase activity"/>
    <property type="evidence" value="ECO:0007669"/>
    <property type="project" value="UniProtKB-KW"/>
</dbReference>
<dbReference type="PROSITE" id="PS50011">
    <property type="entry name" value="PROTEIN_KINASE_DOM"/>
    <property type="match status" value="1"/>
</dbReference>
<comment type="catalytic activity">
    <reaction evidence="8">
        <text>L-threonyl-[protein] + ATP = O-phospho-L-threonyl-[protein] + ADP + H(+)</text>
        <dbReference type="Rhea" id="RHEA:46608"/>
        <dbReference type="Rhea" id="RHEA-COMP:11060"/>
        <dbReference type="Rhea" id="RHEA-COMP:11605"/>
        <dbReference type="ChEBI" id="CHEBI:15378"/>
        <dbReference type="ChEBI" id="CHEBI:30013"/>
        <dbReference type="ChEBI" id="CHEBI:30616"/>
        <dbReference type="ChEBI" id="CHEBI:61977"/>
        <dbReference type="ChEBI" id="CHEBI:456216"/>
        <dbReference type="EC" id="2.7.11.1"/>
    </reaction>
</comment>
<dbReference type="FunFam" id="3.30.200.20:FF:001236">
    <property type="entry name" value="AGC/RSK protein kinase"/>
    <property type="match status" value="1"/>
</dbReference>
<dbReference type="InterPro" id="IPR000961">
    <property type="entry name" value="AGC-kinase_C"/>
</dbReference>
<protein>
    <recommendedName>
        <fullName evidence="2">non-specific serine/threonine protein kinase</fullName>
        <ecNumber evidence="2">2.7.11.1</ecNumber>
    </recommendedName>
</protein>
<keyword evidence="5" id="KW-0547">Nucleotide-binding</keyword>
<evidence type="ECO:0000256" key="4">
    <source>
        <dbReference type="ARBA" id="ARBA00022679"/>
    </source>
</evidence>
<evidence type="ECO:0000259" key="11">
    <source>
        <dbReference type="PROSITE" id="PS50011"/>
    </source>
</evidence>
<evidence type="ECO:0000256" key="1">
    <source>
        <dbReference type="ARBA" id="ARBA00009903"/>
    </source>
</evidence>
<comment type="similarity">
    <text evidence="1">Belongs to the protein kinase superfamily. AGC Ser/Thr protein kinase family.</text>
</comment>
<gene>
    <name evidence="13" type="ORF">QCA50_000319</name>
</gene>
<feature type="domain" description="Protein kinase" evidence="11">
    <location>
        <begin position="321"/>
        <end position="605"/>
    </location>
</feature>
<evidence type="ECO:0000256" key="7">
    <source>
        <dbReference type="ARBA" id="ARBA00022840"/>
    </source>
</evidence>
<evidence type="ECO:0000256" key="6">
    <source>
        <dbReference type="ARBA" id="ARBA00022777"/>
    </source>
</evidence>
<comment type="catalytic activity">
    <reaction evidence="9">
        <text>L-seryl-[protein] + ATP = O-phospho-L-seryl-[protein] + ADP + H(+)</text>
        <dbReference type="Rhea" id="RHEA:17989"/>
        <dbReference type="Rhea" id="RHEA-COMP:9863"/>
        <dbReference type="Rhea" id="RHEA-COMP:11604"/>
        <dbReference type="ChEBI" id="CHEBI:15378"/>
        <dbReference type="ChEBI" id="CHEBI:29999"/>
        <dbReference type="ChEBI" id="CHEBI:30616"/>
        <dbReference type="ChEBI" id="CHEBI:83421"/>
        <dbReference type="ChEBI" id="CHEBI:456216"/>
        <dbReference type="EC" id="2.7.11.1"/>
    </reaction>
</comment>
<dbReference type="AlphaFoldDB" id="A0AAW0GPZ7"/>
<dbReference type="CDD" id="cd05574">
    <property type="entry name" value="STKc_phototropin_like"/>
    <property type="match status" value="1"/>
</dbReference>
<feature type="compositionally biased region" description="Polar residues" evidence="10">
    <location>
        <begin position="72"/>
        <end position="99"/>
    </location>
</feature>
<evidence type="ECO:0000256" key="3">
    <source>
        <dbReference type="ARBA" id="ARBA00022527"/>
    </source>
</evidence>
<organism evidence="13 14">
    <name type="scientific">Cerrena zonata</name>
    <dbReference type="NCBI Taxonomy" id="2478898"/>
    <lineage>
        <taxon>Eukaryota</taxon>
        <taxon>Fungi</taxon>
        <taxon>Dikarya</taxon>
        <taxon>Basidiomycota</taxon>
        <taxon>Agaricomycotina</taxon>
        <taxon>Agaricomycetes</taxon>
        <taxon>Polyporales</taxon>
        <taxon>Cerrenaceae</taxon>
        <taxon>Cerrena</taxon>
    </lineage>
</organism>
<keyword evidence="4" id="KW-0808">Transferase</keyword>
<evidence type="ECO:0000259" key="12">
    <source>
        <dbReference type="PROSITE" id="PS51285"/>
    </source>
</evidence>
<reference evidence="13 14" key="1">
    <citation type="submission" date="2022-09" db="EMBL/GenBank/DDBJ databases">
        <authorList>
            <person name="Palmer J.M."/>
        </authorList>
    </citation>
    <scope>NUCLEOTIDE SEQUENCE [LARGE SCALE GENOMIC DNA]</scope>
    <source>
        <strain evidence="13 14">DSM 7382</strain>
    </source>
</reference>
<dbReference type="Gene3D" id="1.10.510.10">
    <property type="entry name" value="Transferase(Phosphotransferase) domain 1"/>
    <property type="match status" value="1"/>
</dbReference>
<dbReference type="Gene3D" id="3.30.200.20">
    <property type="entry name" value="Phosphorylase Kinase, domain 1"/>
    <property type="match status" value="1"/>
</dbReference>
<feature type="compositionally biased region" description="Low complexity" evidence="10">
    <location>
        <begin position="247"/>
        <end position="265"/>
    </location>
</feature>
<feature type="region of interest" description="Disordered" evidence="10">
    <location>
        <begin position="1"/>
        <end position="44"/>
    </location>
</feature>
<accession>A0AAW0GPZ7</accession>
<evidence type="ECO:0000313" key="13">
    <source>
        <dbReference type="EMBL" id="KAK7695683.1"/>
    </source>
</evidence>
<dbReference type="EC" id="2.7.11.1" evidence="2"/>
<dbReference type="PANTHER" id="PTHR45637">
    <property type="entry name" value="FLIPPASE KINASE 1-RELATED"/>
    <property type="match status" value="1"/>
</dbReference>
<keyword evidence="14" id="KW-1185">Reference proteome</keyword>
<evidence type="ECO:0000256" key="5">
    <source>
        <dbReference type="ARBA" id="ARBA00022741"/>
    </source>
</evidence>
<dbReference type="EMBL" id="JASBNA010000001">
    <property type="protein sequence ID" value="KAK7695683.1"/>
    <property type="molecule type" value="Genomic_DNA"/>
</dbReference>
<dbReference type="FunFam" id="1.10.510.10:FF:000121">
    <property type="entry name" value="Serine/threonine-protein kinase nrc-2"/>
    <property type="match status" value="1"/>
</dbReference>
<name>A0AAW0GPZ7_9APHY</name>
<dbReference type="Pfam" id="PF00069">
    <property type="entry name" value="Pkinase"/>
    <property type="match status" value="1"/>
</dbReference>
<keyword evidence="6" id="KW-0418">Kinase</keyword>
<keyword evidence="3" id="KW-0723">Serine/threonine-protein kinase</keyword>